<evidence type="ECO:0000256" key="6">
    <source>
        <dbReference type="RuleBase" id="RU366058"/>
    </source>
</evidence>
<feature type="transmembrane region" description="Helical" evidence="6">
    <location>
        <begin position="53"/>
        <end position="80"/>
    </location>
</feature>
<sequence length="268" mass="29629">MQRTLVKLILGILIIGLLALMWRWMSANGFLSTGAVRDMVRHLAEWRTAPWMFLAVTFVYAGLLLTMFPLSLLVVVTGLVFGPGWGLLYATLGTLASSVVSYWAGYWLGREALLGYGGRYLHGMSGYLSERGIRTMTIINLLPLAPFTLTNMMAGAFHLRFRDYMIGSTLGIVPGLAVVILLGSQLGALFNAVEREELFWALVGLAAAVVLLIILTRFTRRYMRSQAPKTPPVHTADQIRMPNEREGDSGDTVPVLQHKSRSQNGQND</sequence>
<dbReference type="PANTHER" id="PTHR12677">
    <property type="entry name" value="GOLGI APPARATUS MEMBRANE PROTEIN TVP38-RELATED"/>
    <property type="match status" value="1"/>
</dbReference>
<dbReference type="InterPro" id="IPR015414">
    <property type="entry name" value="TMEM64"/>
</dbReference>
<dbReference type="RefSeq" id="WP_344806847.1">
    <property type="nucleotide sequence ID" value="NZ_BAABBO010000011.1"/>
</dbReference>
<feature type="transmembrane region" description="Helical" evidence="6">
    <location>
        <begin position="138"/>
        <end position="157"/>
    </location>
</feature>
<feature type="transmembrane region" description="Helical" evidence="6">
    <location>
        <begin position="198"/>
        <end position="219"/>
    </location>
</feature>
<dbReference type="InterPro" id="IPR032816">
    <property type="entry name" value="VTT_dom"/>
</dbReference>
<keyword evidence="4 6" id="KW-1133">Transmembrane helix</keyword>
<evidence type="ECO:0000256" key="5">
    <source>
        <dbReference type="ARBA" id="ARBA00023136"/>
    </source>
</evidence>
<feature type="domain" description="VTT" evidence="8">
    <location>
        <begin position="68"/>
        <end position="185"/>
    </location>
</feature>
<evidence type="ECO:0000256" key="2">
    <source>
        <dbReference type="ARBA" id="ARBA00022475"/>
    </source>
</evidence>
<feature type="transmembrane region" description="Helical" evidence="6">
    <location>
        <begin position="87"/>
        <end position="108"/>
    </location>
</feature>
<evidence type="ECO:0000313" key="9">
    <source>
        <dbReference type="EMBL" id="GAA3966101.1"/>
    </source>
</evidence>
<dbReference type="Proteomes" id="UP001501337">
    <property type="component" value="Unassembled WGS sequence"/>
</dbReference>
<comment type="caution">
    <text evidence="9">The sequence shown here is derived from an EMBL/GenBank/DDBJ whole genome shotgun (WGS) entry which is preliminary data.</text>
</comment>
<protein>
    <recommendedName>
        <fullName evidence="6">TVP38/TMEM64 family membrane protein</fullName>
    </recommendedName>
</protein>
<dbReference type="PANTHER" id="PTHR12677:SF59">
    <property type="entry name" value="GOLGI APPARATUS MEMBRANE PROTEIN TVP38-RELATED"/>
    <property type="match status" value="1"/>
</dbReference>
<gene>
    <name evidence="9" type="ORF">GCM10022278_25020</name>
</gene>
<comment type="similarity">
    <text evidence="6">Belongs to the TVP38/TMEM64 family.</text>
</comment>
<comment type="subcellular location">
    <subcellularLocation>
        <location evidence="1 6">Cell membrane</location>
        <topology evidence="1 6">Multi-pass membrane protein</topology>
    </subcellularLocation>
</comment>
<evidence type="ECO:0000256" key="1">
    <source>
        <dbReference type="ARBA" id="ARBA00004651"/>
    </source>
</evidence>
<feature type="transmembrane region" description="Helical" evidence="6">
    <location>
        <begin position="164"/>
        <end position="186"/>
    </location>
</feature>
<keyword evidence="5 6" id="KW-0472">Membrane</keyword>
<reference evidence="10" key="1">
    <citation type="journal article" date="2019" name="Int. J. Syst. Evol. Microbiol.">
        <title>The Global Catalogue of Microorganisms (GCM) 10K type strain sequencing project: providing services to taxonomists for standard genome sequencing and annotation.</title>
        <authorList>
            <consortium name="The Broad Institute Genomics Platform"/>
            <consortium name="The Broad Institute Genome Sequencing Center for Infectious Disease"/>
            <person name="Wu L."/>
            <person name="Ma J."/>
        </authorList>
    </citation>
    <scope>NUCLEOTIDE SEQUENCE [LARGE SCALE GENOMIC DNA]</scope>
    <source>
        <strain evidence="10">JCM 17555</strain>
    </source>
</reference>
<proteinExistence type="inferred from homology"/>
<keyword evidence="2 6" id="KW-1003">Cell membrane</keyword>
<evidence type="ECO:0000259" key="8">
    <source>
        <dbReference type="Pfam" id="PF09335"/>
    </source>
</evidence>
<keyword evidence="10" id="KW-1185">Reference proteome</keyword>
<evidence type="ECO:0000256" key="4">
    <source>
        <dbReference type="ARBA" id="ARBA00022989"/>
    </source>
</evidence>
<dbReference type="EMBL" id="BAABBO010000011">
    <property type="protein sequence ID" value="GAA3966101.1"/>
    <property type="molecule type" value="Genomic_DNA"/>
</dbReference>
<dbReference type="Pfam" id="PF09335">
    <property type="entry name" value="VTT_dom"/>
    <property type="match status" value="1"/>
</dbReference>
<name>A0ABP7PID6_9GAMM</name>
<feature type="region of interest" description="Disordered" evidence="7">
    <location>
        <begin position="226"/>
        <end position="268"/>
    </location>
</feature>
<evidence type="ECO:0000313" key="10">
    <source>
        <dbReference type="Proteomes" id="UP001501337"/>
    </source>
</evidence>
<accession>A0ABP7PID6</accession>
<evidence type="ECO:0000256" key="3">
    <source>
        <dbReference type="ARBA" id="ARBA00022692"/>
    </source>
</evidence>
<evidence type="ECO:0000256" key="7">
    <source>
        <dbReference type="SAM" id="MobiDB-lite"/>
    </source>
</evidence>
<keyword evidence="3 6" id="KW-0812">Transmembrane</keyword>
<organism evidence="9 10">
    <name type="scientific">Allohahella marinimesophila</name>
    <dbReference type="NCBI Taxonomy" id="1054972"/>
    <lineage>
        <taxon>Bacteria</taxon>
        <taxon>Pseudomonadati</taxon>
        <taxon>Pseudomonadota</taxon>
        <taxon>Gammaproteobacteria</taxon>
        <taxon>Oceanospirillales</taxon>
        <taxon>Hahellaceae</taxon>
        <taxon>Allohahella</taxon>
    </lineage>
</organism>